<dbReference type="Pfam" id="PF13821">
    <property type="entry name" value="DUF4187"/>
    <property type="match status" value="1"/>
</dbReference>
<feature type="region of interest" description="Disordered" evidence="5">
    <location>
        <begin position="248"/>
        <end position="281"/>
    </location>
</feature>
<feature type="domain" description="G-patch" evidence="6">
    <location>
        <begin position="62"/>
        <end position="108"/>
    </location>
</feature>
<dbReference type="GO" id="GO:0003677">
    <property type="term" value="F:DNA binding"/>
    <property type="evidence" value="ECO:0007669"/>
    <property type="project" value="InterPro"/>
</dbReference>
<dbReference type="SUPFAM" id="SSF55257">
    <property type="entry name" value="RBP11-like subunits of RNA polymerase"/>
    <property type="match status" value="1"/>
</dbReference>
<dbReference type="GO" id="GO:0046983">
    <property type="term" value="F:protein dimerization activity"/>
    <property type="evidence" value="ECO:0007669"/>
    <property type="project" value="InterPro"/>
</dbReference>
<dbReference type="STRING" id="3076.A0A2P6TNX2"/>
<evidence type="ECO:0000256" key="4">
    <source>
        <dbReference type="ARBA" id="ARBA00031776"/>
    </source>
</evidence>
<dbReference type="InterPro" id="IPR022842">
    <property type="entry name" value="RNAP_Rpo3/Rpb3/RPAC1"/>
</dbReference>
<dbReference type="InterPro" id="IPR011262">
    <property type="entry name" value="DNA-dir_RNA_pol_insert"/>
</dbReference>
<dbReference type="Gene3D" id="2.170.120.12">
    <property type="entry name" value="DNA-directed RNA polymerase, insert domain"/>
    <property type="match status" value="1"/>
</dbReference>
<keyword evidence="1 7" id="KW-0240">DNA-directed RNA polymerase</keyword>
<dbReference type="SMART" id="SM00443">
    <property type="entry name" value="G_patch"/>
    <property type="match status" value="1"/>
</dbReference>
<dbReference type="Pfam" id="PF01193">
    <property type="entry name" value="RNA_pol_L"/>
    <property type="match status" value="1"/>
</dbReference>
<reference evidence="7 8" key="1">
    <citation type="journal article" date="2018" name="Plant J.">
        <title>Genome sequences of Chlorella sorokiniana UTEX 1602 and Micractinium conductrix SAG 241.80: implications to maltose excretion by a green alga.</title>
        <authorList>
            <person name="Arriola M.B."/>
            <person name="Velmurugan N."/>
            <person name="Zhang Y."/>
            <person name="Plunkett M.H."/>
            <person name="Hondzo H."/>
            <person name="Barney B.M."/>
        </authorList>
    </citation>
    <scope>NUCLEOTIDE SEQUENCE [LARGE SCALE GENOMIC DNA]</scope>
    <source>
        <strain evidence="8">UTEX 1602</strain>
    </source>
</reference>
<evidence type="ECO:0000313" key="8">
    <source>
        <dbReference type="Proteomes" id="UP000239899"/>
    </source>
</evidence>
<dbReference type="GO" id="GO:0003899">
    <property type="term" value="F:DNA-directed RNA polymerase activity"/>
    <property type="evidence" value="ECO:0007669"/>
    <property type="project" value="InterPro"/>
</dbReference>
<dbReference type="InterPro" id="IPR025239">
    <property type="entry name" value="DUF4187"/>
</dbReference>
<dbReference type="NCBIfam" id="NF001988">
    <property type="entry name" value="PRK00783.1"/>
    <property type="match status" value="1"/>
</dbReference>
<dbReference type="InterPro" id="IPR000467">
    <property type="entry name" value="G_patch_dom"/>
</dbReference>
<feature type="region of interest" description="Disordered" evidence="5">
    <location>
        <begin position="28"/>
        <end position="59"/>
    </location>
</feature>
<gene>
    <name evidence="7" type="ORF">C2E21_5412</name>
</gene>
<evidence type="ECO:0000256" key="2">
    <source>
        <dbReference type="ARBA" id="ARBA00023163"/>
    </source>
</evidence>
<dbReference type="SMART" id="SM01173">
    <property type="entry name" value="DUF4187"/>
    <property type="match status" value="1"/>
</dbReference>
<comment type="caution">
    <text evidence="7">The sequence shown here is derived from an EMBL/GenBank/DDBJ whole genome shotgun (WGS) entry which is preliminary data.</text>
</comment>
<dbReference type="InterPro" id="IPR036643">
    <property type="entry name" value="RNApol_insert_sf"/>
</dbReference>
<proteinExistence type="inferred from homology"/>
<dbReference type="InterPro" id="IPR011263">
    <property type="entry name" value="DNA-dir_RNA_pol_RpoA/D/Rpb3"/>
</dbReference>
<organism evidence="7 8">
    <name type="scientific">Chlorella sorokiniana</name>
    <name type="common">Freshwater green alga</name>
    <dbReference type="NCBI Taxonomy" id="3076"/>
    <lineage>
        <taxon>Eukaryota</taxon>
        <taxon>Viridiplantae</taxon>
        <taxon>Chlorophyta</taxon>
        <taxon>core chlorophytes</taxon>
        <taxon>Trebouxiophyceae</taxon>
        <taxon>Chlorellales</taxon>
        <taxon>Chlorellaceae</taxon>
        <taxon>Chlorella clade</taxon>
        <taxon>Chlorella</taxon>
    </lineage>
</organism>
<accession>A0A2P6TNX2</accession>
<protein>
    <recommendedName>
        <fullName evidence="4">Plastid-encoded RNA polymerase subunit alpha</fullName>
    </recommendedName>
</protein>
<dbReference type="EMBL" id="LHPG02000010">
    <property type="protein sequence ID" value="PRW51041.1"/>
    <property type="molecule type" value="Genomic_DNA"/>
</dbReference>
<dbReference type="PANTHER" id="PTHR11800:SF2">
    <property type="entry name" value="DNA-DIRECTED RNA POLYMERASE II SUBUNIT RPB3"/>
    <property type="match status" value="1"/>
</dbReference>
<dbReference type="Pfam" id="PF01585">
    <property type="entry name" value="G-patch"/>
    <property type="match status" value="1"/>
</dbReference>
<dbReference type="GO" id="GO:0005665">
    <property type="term" value="C:RNA polymerase II, core complex"/>
    <property type="evidence" value="ECO:0007669"/>
    <property type="project" value="TreeGrafter"/>
</dbReference>
<dbReference type="AlphaFoldDB" id="A0A2P6TNX2"/>
<dbReference type="SMART" id="SM00662">
    <property type="entry name" value="RPOLD"/>
    <property type="match status" value="1"/>
</dbReference>
<dbReference type="OrthoDB" id="270173at2759"/>
<dbReference type="InterPro" id="IPR036603">
    <property type="entry name" value="RBP11-like"/>
</dbReference>
<dbReference type="PROSITE" id="PS50174">
    <property type="entry name" value="G_PATCH"/>
    <property type="match status" value="1"/>
</dbReference>
<dbReference type="HAMAP" id="MF_00320">
    <property type="entry name" value="RNApol_arch_Rpo3"/>
    <property type="match status" value="1"/>
</dbReference>
<dbReference type="Gene3D" id="3.30.1360.10">
    <property type="entry name" value="RNA polymerase, RBP11-like subunit"/>
    <property type="match status" value="1"/>
</dbReference>
<evidence type="ECO:0000259" key="6">
    <source>
        <dbReference type="PROSITE" id="PS50174"/>
    </source>
</evidence>
<keyword evidence="8" id="KW-1185">Reference proteome</keyword>
<evidence type="ECO:0000256" key="1">
    <source>
        <dbReference type="ARBA" id="ARBA00022478"/>
    </source>
</evidence>
<dbReference type="SUPFAM" id="SSF56553">
    <property type="entry name" value="Insert subdomain of RNA polymerase alpha subunit"/>
    <property type="match status" value="1"/>
</dbReference>
<evidence type="ECO:0000256" key="3">
    <source>
        <dbReference type="ARBA" id="ARBA00025804"/>
    </source>
</evidence>
<keyword evidence="2" id="KW-0804">Transcription</keyword>
<dbReference type="InterPro" id="IPR050518">
    <property type="entry name" value="Rpo3/RPB3_RNA_Pol_subunit"/>
</dbReference>
<evidence type="ECO:0000256" key="5">
    <source>
        <dbReference type="SAM" id="MobiDB-lite"/>
    </source>
</evidence>
<dbReference type="GO" id="GO:0006366">
    <property type="term" value="P:transcription by RNA polymerase II"/>
    <property type="evidence" value="ECO:0007669"/>
    <property type="project" value="TreeGrafter"/>
</dbReference>
<sequence length="621" mass="67880">MSDPQQQSESEDELDALLQHYERQAAADVAAVQQQQGGGARKKQKLSAAEQREEALSQPIAADNKGFKLLAAMGYRQGQKIGKTGSGLAEPLPLLLKQDKLGLGAQSKKAAAREAARQREREAQQRAEAAAAAAEVARQGQRQDFQQRAVAAAAARRTEGQLRKAQQVCETLDTAAGIHDNVLWAQPSAAAAGAASAAALAAAAAADDLLEQCEPCHKAAGAAIRAAREEAADCSRLFAAHAEAAAAAGAGNRGDSAGPATRNGQPGSDDPAVAEGDEEEQRRLQEWEAFHALPAPERLAQVLAYLREQHCYCLFCGCSSTRREPQVELRKLEEDYCEFVLKNTDVSMANALRRIILVEVPTIAIELVEFEANTTVLNDEFLAHRLGLVPLLSARVHDMKSIYEDADDDDFLDVHFALDVRCTSDDTISVTSKDLQLDPQHPDIHPVGYHNPDDKGILLVKMRRGQELKLRAVARKGTGKDHAKWMPVATCVFQYMPEITINHGLMDTLTDEQKEEWCAADPRKTFKLNKLTHRVEVVNPELYMYDGEVIAKAEEMGKPGLVTIKQKQDTFIFRVEGTGVLRPEDIVITACEVLEAKIRNLHTALEQERAIFDQGAAPMQQ</sequence>
<dbReference type="PROSITE" id="PS00446">
    <property type="entry name" value="RNA_POL_D_30KD"/>
    <property type="match status" value="1"/>
</dbReference>
<evidence type="ECO:0000313" key="7">
    <source>
        <dbReference type="EMBL" id="PRW51041.1"/>
    </source>
</evidence>
<dbReference type="Proteomes" id="UP000239899">
    <property type="component" value="Unassembled WGS sequence"/>
</dbReference>
<dbReference type="InterPro" id="IPR001514">
    <property type="entry name" value="DNA-dir_RNA_pol_30-40kDasu_CS"/>
</dbReference>
<dbReference type="PANTHER" id="PTHR11800">
    <property type="entry name" value="DNA-DIRECTED RNA POLYMERASE"/>
    <property type="match status" value="1"/>
</dbReference>
<dbReference type="Pfam" id="PF01000">
    <property type="entry name" value="RNA_pol_A_bac"/>
    <property type="match status" value="1"/>
</dbReference>
<feature type="compositionally biased region" description="Low complexity" evidence="5">
    <location>
        <begin position="248"/>
        <end position="258"/>
    </location>
</feature>
<name>A0A2P6TNX2_CHLSO</name>
<comment type="similarity">
    <text evidence="3">Belongs to the archaeal Rpo3/eukaryotic RPB3 RNA polymerase subunit family.</text>
</comment>